<reference evidence="1" key="2">
    <citation type="submission" date="2018-04" db="EMBL/GenBank/DDBJ databases">
        <title>OnivRS2 (Oryza nivara Reference Sequence Version 2).</title>
        <authorList>
            <person name="Zhang J."/>
            <person name="Kudrna D."/>
            <person name="Lee S."/>
            <person name="Talag J."/>
            <person name="Rajasekar S."/>
            <person name="Welchert J."/>
            <person name="Hsing Y.-I."/>
            <person name="Wing R.A."/>
        </authorList>
    </citation>
    <scope>NUCLEOTIDE SEQUENCE [LARGE SCALE GENOMIC DNA]</scope>
    <source>
        <strain evidence="1">SL10</strain>
    </source>
</reference>
<evidence type="ECO:0000313" key="2">
    <source>
        <dbReference type="Proteomes" id="UP000006591"/>
    </source>
</evidence>
<accession>A0A0E0HXJ4</accession>
<dbReference type="Gramene" id="ONIVA07G04300.2">
    <property type="protein sequence ID" value="ONIVA07G04300.2"/>
    <property type="gene ID" value="ONIVA07G04300"/>
</dbReference>
<dbReference type="HOGENOM" id="CLU_2007627_0_0_1"/>
<protein>
    <submittedName>
        <fullName evidence="1">Uncharacterized protein</fullName>
    </submittedName>
</protein>
<dbReference type="Proteomes" id="UP000006591">
    <property type="component" value="Chromosome 7"/>
</dbReference>
<reference evidence="1" key="1">
    <citation type="submission" date="2015-04" db="UniProtKB">
        <authorList>
            <consortium name="EnsemblPlants"/>
        </authorList>
    </citation>
    <scope>IDENTIFICATION</scope>
    <source>
        <strain evidence="1">SL10</strain>
    </source>
</reference>
<dbReference type="AlphaFoldDB" id="A0A0E0HXJ4"/>
<keyword evidence="2" id="KW-1185">Reference proteome</keyword>
<proteinExistence type="predicted"/>
<sequence>MSQDSADECLFLSRNWEAMCTQAGGSKRRGKDAEAEWEAYSGCGESGGRGQEVVFSATRSEEVRARSVVPGESKSVEALSMCKAMLFVYARNKSETKGSSSGATVKLAAQTHFIEHIFSVLDFLSVLYCGQTNKKYNKST</sequence>
<evidence type="ECO:0000313" key="1">
    <source>
        <dbReference type="EnsemblPlants" id="ONIVA07G04300.2"/>
    </source>
</evidence>
<organism evidence="1">
    <name type="scientific">Oryza nivara</name>
    <name type="common">Indian wild rice</name>
    <name type="synonym">Oryza sativa f. spontanea</name>
    <dbReference type="NCBI Taxonomy" id="4536"/>
    <lineage>
        <taxon>Eukaryota</taxon>
        <taxon>Viridiplantae</taxon>
        <taxon>Streptophyta</taxon>
        <taxon>Embryophyta</taxon>
        <taxon>Tracheophyta</taxon>
        <taxon>Spermatophyta</taxon>
        <taxon>Magnoliopsida</taxon>
        <taxon>Liliopsida</taxon>
        <taxon>Poales</taxon>
        <taxon>Poaceae</taxon>
        <taxon>BOP clade</taxon>
        <taxon>Oryzoideae</taxon>
        <taxon>Oryzeae</taxon>
        <taxon>Oryzinae</taxon>
        <taxon>Oryza</taxon>
    </lineage>
</organism>
<name>A0A0E0HXJ4_ORYNI</name>
<dbReference type="EnsemblPlants" id="ONIVA07G04300.2">
    <property type="protein sequence ID" value="ONIVA07G04300.2"/>
    <property type="gene ID" value="ONIVA07G04300"/>
</dbReference>